<reference evidence="1 2" key="1">
    <citation type="submission" date="2019-03" db="EMBL/GenBank/DDBJ databases">
        <title>Genomic Encyclopedia of Type Strains, Phase III (KMG-III): the genomes of soil and plant-associated and newly described type strains.</title>
        <authorList>
            <person name="Whitman W."/>
        </authorList>
    </citation>
    <scope>NUCLEOTIDE SEQUENCE [LARGE SCALE GENOMIC DNA]</scope>
    <source>
        <strain evidence="1 2">VKM Ac-2527</strain>
    </source>
</reference>
<evidence type="ECO:0000313" key="1">
    <source>
        <dbReference type="EMBL" id="TDO44707.1"/>
    </source>
</evidence>
<dbReference type="Proteomes" id="UP000295388">
    <property type="component" value="Unassembled WGS sequence"/>
</dbReference>
<dbReference type="EMBL" id="SNWQ01000015">
    <property type="protein sequence ID" value="TDO44707.1"/>
    <property type="molecule type" value="Genomic_DNA"/>
</dbReference>
<gene>
    <name evidence="1" type="ORF">EV643_115209</name>
</gene>
<protein>
    <submittedName>
        <fullName evidence="1">Aminoglycoside-2''-adenylyltransferase</fullName>
    </submittedName>
</protein>
<sequence length="107" mass="11778">MQGSVSVMSEPIVPSGAAVASPEVVIWTPAEIAETEYWAQLYGRWDPMDLAGVAAFMDGFEHPWWVVGGWAIDAFTGQPREHDDLDVSIFASDVPALRAHVGDRWHL</sequence>
<evidence type="ECO:0000313" key="2">
    <source>
        <dbReference type="Proteomes" id="UP000295388"/>
    </source>
</evidence>
<name>A0A4R6K5V1_9ACTN</name>
<keyword evidence="1" id="KW-0548">Nucleotidyltransferase</keyword>
<dbReference type="Pfam" id="PF10706">
    <property type="entry name" value="Aminoglyc_resit"/>
    <property type="match status" value="1"/>
</dbReference>
<dbReference type="AlphaFoldDB" id="A0A4R6K5V1"/>
<comment type="caution">
    <text evidence="1">The sequence shown here is derived from an EMBL/GenBank/DDBJ whole genome shotgun (WGS) entry which is preliminary data.</text>
</comment>
<proteinExistence type="predicted"/>
<keyword evidence="1" id="KW-0808">Transferase</keyword>
<dbReference type="GO" id="GO:0016779">
    <property type="term" value="F:nucleotidyltransferase activity"/>
    <property type="evidence" value="ECO:0007669"/>
    <property type="project" value="UniProtKB-KW"/>
</dbReference>
<dbReference type="InterPro" id="IPR019646">
    <property type="entry name" value="Aminoglyc_AdlTrfase"/>
</dbReference>
<organism evidence="1 2">
    <name type="scientific">Kribbella caucasensis</name>
    <dbReference type="NCBI Taxonomy" id="2512215"/>
    <lineage>
        <taxon>Bacteria</taxon>
        <taxon>Bacillati</taxon>
        <taxon>Actinomycetota</taxon>
        <taxon>Actinomycetes</taxon>
        <taxon>Propionibacteriales</taxon>
        <taxon>Kribbellaceae</taxon>
        <taxon>Kribbella</taxon>
    </lineage>
</organism>
<accession>A0A4R6K5V1</accession>
<dbReference type="Gene3D" id="3.30.460.40">
    <property type="match status" value="1"/>
</dbReference>
<keyword evidence="2" id="KW-1185">Reference proteome</keyword>